<evidence type="ECO:0000259" key="9">
    <source>
        <dbReference type="PROSITE" id="PS50048"/>
    </source>
</evidence>
<dbReference type="SUPFAM" id="SSF57701">
    <property type="entry name" value="Zn2/Cys6 DNA-binding domain"/>
    <property type="match status" value="1"/>
</dbReference>
<dbReference type="GO" id="GO:0000981">
    <property type="term" value="F:DNA-binding transcription factor activity, RNA polymerase II-specific"/>
    <property type="evidence" value="ECO:0007669"/>
    <property type="project" value="InterPro"/>
</dbReference>
<dbReference type="Pfam" id="PF00172">
    <property type="entry name" value="Zn_clus"/>
    <property type="match status" value="1"/>
</dbReference>
<evidence type="ECO:0000256" key="4">
    <source>
        <dbReference type="ARBA" id="ARBA00023015"/>
    </source>
</evidence>
<keyword evidence="11" id="KW-1185">Reference proteome</keyword>
<evidence type="ECO:0000256" key="6">
    <source>
        <dbReference type="ARBA" id="ARBA00023163"/>
    </source>
</evidence>
<dbReference type="CDD" id="cd00067">
    <property type="entry name" value="GAL4"/>
    <property type="match status" value="1"/>
</dbReference>
<gene>
    <name evidence="10" type="ORF">LADA_0F07734G</name>
</gene>
<comment type="subcellular location">
    <subcellularLocation>
        <location evidence="1">Nucleus</location>
    </subcellularLocation>
</comment>
<evidence type="ECO:0000256" key="3">
    <source>
        <dbReference type="ARBA" id="ARBA00022833"/>
    </source>
</evidence>
<sequence>MDGASHEKECSLNSGTAPINEQRLASNDSTPRRKRLACTNCRRRRKKCDLEHPCGNCVRLNLECIMNVEDMRKKRHAASYVETLESHVALLEAKVKLLSDRLSLVDGSGVEDVDLELRHPQDGLNLKASSRDLDSARAGSLVGSTYSASNSNHDDGLRKKGFVKGSIYPEGPASYKPKKVDQTMSNPKQRIADLKTAVIVRKSHEDGEALNANEDILRSLSNFYIWLYPGHFVFVHRESFLYGFFNHSEDNYENSQYCSEELIHAVAAVGARLVPEMRALSDSYYHKAKEKLLQVVFDEQSIAKITTVQALLCLAFYELGDGNNQMAWYFSGLAIRVGYDMGFQLDPRVWVTDESSSNKLSQSELEIRSRIYWGCYIADHFICLLLGRSSTLSVSNSTIPESDELPEMNGTEEFRFLSQHILQVSLPLKNLLILSRIVQVFTAKIFIEPSSTAQRIEHLTKFNLRVYKWRQSLPEFLKWSKSVIENLDRSTDPTISYFWYHYYIVLLTFNKPFMEDCRESETLVLEVLSELKTMLSNFETRFGSFGKGGIYQLYSCLLSVACSQKLSNMNAGSESARDLDFFKNVLQKFSSSYDLPRRLLDEPDLEMDKDPMFFNQLNSLTYTYDFSLSDEIDDLIKHVFGFENWTFNSSHSV</sequence>
<dbReference type="SMART" id="SM00906">
    <property type="entry name" value="Fungal_trans"/>
    <property type="match status" value="1"/>
</dbReference>
<dbReference type="GO" id="GO:0008270">
    <property type="term" value="F:zinc ion binding"/>
    <property type="evidence" value="ECO:0007669"/>
    <property type="project" value="InterPro"/>
</dbReference>
<dbReference type="Pfam" id="PF04082">
    <property type="entry name" value="Fungal_trans"/>
    <property type="match status" value="1"/>
</dbReference>
<evidence type="ECO:0000313" key="10">
    <source>
        <dbReference type="EMBL" id="SCU91036.1"/>
    </source>
</evidence>
<feature type="region of interest" description="Disordered" evidence="8">
    <location>
        <begin position="1"/>
        <end position="29"/>
    </location>
</feature>
<organism evidence="10 11">
    <name type="scientific">Lachancea dasiensis</name>
    <dbReference type="NCBI Taxonomy" id="1072105"/>
    <lineage>
        <taxon>Eukaryota</taxon>
        <taxon>Fungi</taxon>
        <taxon>Dikarya</taxon>
        <taxon>Ascomycota</taxon>
        <taxon>Saccharomycotina</taxon>
        <taxon>Saccharomycetes</taxon>
        <taxon>Saccharomycetales</taxon>
        <taxon>Saccharomycetaceae</taxon>
        <taxon>Lachancea</taxon>
    </lineage>
</organism>
<feature type="domain" description="Zn(2)-C6 fungal-type" evidence="9">
    <location>
        <begin position="37"/>
        <end position="66"/>
    </location>
</feature>
<evidence type="ECO:0000256" key="2">
    <source>
        <dbReference type="ARBA" id="ARBA00022723"/>
    </source>
</evidence>
<keyword evidence="2" id="KW-0479">Metal-binding</keyword>
<keyword evidence="3" id="KW-0862">Zinc</keyword>
<dbReference type="InterPro" id="IPR007219">
    <property type="entry name" value="XnlR_reg_dom"/>
</dbReference>
<dbReference type="PROSITE" id="PS00463">
    <property type="entry name" value="ZN2_CY6_FUNGAL_1"/>
    <property type="match status" value="1"/>
</dbReference>
<dbReference type="AlphaFoldDB" id="A0A1G4JKF4"/>
<dbReference type="CDD" id="cd12148">
    <property type="entry name" value="fungal_TF_MHR"/>
    <property type="match status" value="1"/>
</dbReference>
<protein>
    <submittedName>
        <fullName evidence="10">LADA_0F07734g1_1</fullName>
    </submittedName>
</protein>
<evidence type="ECO:0000256" key="7">
    <source>
        <dbReference type="ARBA" id="ARBA00023242"/>
    </source>
</evidence>
<reference evidence="10 11" key="1">
    <citation type="submission" date="2016-03" db="EMBL/GenBank/DDBJ databases">
        <authorList>
            <person name="Devillers H."/>
        </authorList>
    </citation>
    <scope>NUCLEOTIDE SEQUENCE [LARGE SCALE GENOMIC DNA]</scope>
    <source>
        <strain evidence="10">CBS 10888</strain>
    </source>
</reference>
<accession>A0A1G4JKF4</accession>
<dbReference type="PANTHER" id="PTHR31313">
    <property type="entry name" value="TY1 ENHANCER ACTIVATOR"/>
    <property type="match status" value="1"/>
</dbReference>
<evidence type="ECO:0000256" key="5">
    <source>
        <dbReference type="ARBA" id="ARBA00023125"/>
    </source>
</evidence>
<dbReference type="InterPro" id="IPR036864">
    <property type="entry name" value="Zn2-C6_fun-type_DNA-bd_sf"/>
</dbReference>
<dbReference type="PROSITE" id="PS50048">
    <property type="entry name" value="ZN2_CY6_FUNGAL_2"/>
    <property type="match status" value="1"/>
</dbReference>
<dbReference type="Gene3D" id="4.10.240.10">
    <property type="entry name" value="Zn(2)-C6 fungal-type DNA-binding domain"/>
    <property type="match status" value="1"/>
</dbReference>
<dbReference type="GO" id="GO:0003677">
    <property type="term" value="F:DNA binding"/>
    <property type="evidence" value="ECO:0007669"/>
    <property type="project" value="UniProtKB-KW"/>
</dbReference>
<dbReference type="EMBL" id="LT598458">
    <property type="protein sequence ID" value="SCU91036.1"/>
    <property type="molecule type" value="Genomic_DNA"/>
</dbReference>
<dbReference type="GO" id="GO:0005634">
    <property type="term" value="C:nucleus"/>
    <property type="evidence" value="ECO:0007669"/>
    <property type="project" value="UniProtKB-SubCell"/>
</dbReference>
<feature type="compositionally biased region" description="Polar residues" evidence="8">
    <location>
        <begin position="11"/>
        <end position="29"/>
    </location>
</feature>
<dbReference type="InterPro" id="IPR051615">
    <property type="entry name" value="Transcr_Regulatory_Elem"/>
</dbReference>
<keyword evidence="6" id="KW-0804">Transcription</keyword>
<feature type="compositionally biased region" description="Basic and acidic residues" evidence="8">
    <location>
        <begin position="1"/>
        <end position="10"/>
    </location>
</feature>
<dbReference type="STRING" id="1266660.A0A1G4JKF4"/>
<dbReference type="SMART" id="SM00066">
    <property type="entry name" value="GAL4"/>
    <property type="match status" value="1"/>
</dbReference>
<dbReference type="OrthoDB" id="2428527at2759"/>
<evidence type="ECO:0000256" key="8">
    <source>
        <dbReference type="SAM" id="MobiDB-lite"/>
    </source>
</evidence>
<name>A0A1G4JKF4_9SACH</name>
<dbReference type="GO" id="GO:0051285">
    <property type="term" value="C:cell cortex of cell tip"/>
    <property type="evidence" value="ECO:0007669"/>
    <property type="project" value="EnsemblFungi"/>
</dbReference>
<keyword evidence="7" id="KW-0539">Nucleus</keyword>
<dbReference type="GO" id="GO:0006368">
    <property type="term" value="P:transcription elongation by RNA polymerase II"/>
    <property type="evidence" value="ECO:0007669"/>
    <property type="project" value="EnsemblFungi"/>
</dbReference>
<proteinExistence type="predicted"/>
<keyword evidence="4" id="KW-0805">Transcription regulation</keyword>
<keyword evidence="5" id="KW-0238">DNA-binding</keyword>
<dbReference type="Proteomes" id="UP000190274">
    <property type="component" value="Chromosome F"/>
</dbReference>
<evidence type="ECO:0000313" key="11">
    <source>
        <dbReference type="Proteomes" id="UP000190274"/>
    </source>
</evidence>
<evidence type="ECO:0000256" key="1">
    <source>
        <dbReference type="ARBA" id="ARBA00004123"/>
    </source>
</evidence>
<dbReference type="PANTHER" id="PTHR31313:SF81">
    <property type="entry name" value="TY1 ENHANCER ACTIVATOR"/>
    <property type="match status" value="1"/>
</dbReference>
<dbReference type="InterPro" id="IPR001138">
    <property type="entry name" value="Zn2Cys6_DnaBD"/>
</dbReference>